<dbReference type="PROSITE" id="PS51257">
    <property type="entry name" value="PROKAR_LIPOPROTEIN"/>
    <property type="match status" value="1"/>
</dbReference>
<accession>A0ABU5EU96</accession>
<protein>
    <recommendedName>
        <fullName evidence="3">Lipoprotein</fullName>
    </recommendedName>
</protein>
<sequence>MGRGVLLLLGVFALIGCSESSRSVTDSPGTDATLREVGGMIQLYSGEHKKGPKKPTDFAKYENGYPLGYQAVQSGEVVVVWGAKVGGEGEAASGPADVIAYEKKSPTEGGWVLLQNLKTKQMTAEEFKAAPKAK</sequence>
<name>A0ABU5EU96_9BACT</name>
<dbReference type="Proteomes" id="UP001272242">
    <property type="component" value="Unassembled WGS sequence"/>
</dbReference>
<evidence type="ECO:0000313" key="2">
    <source>
        <dbReference type="Proteomes" id="UP001272242"/>
    </source>
</evidence>
<reference evidence="2" key="1">
    <citation type="journal article" date="2023" name="Mar. Drugs">
        <title>Gemmata algarum, a Novel Planctomycete Isolated from an Algal Mat, Displays Antimicrobial Activity.</title>
        <authorList>
            <person name="Kumar G."/>
            <person name="Kallscheuer N."/>
            <person name="Kashif M."/>
            <person name="Ahamad S."/>
            <person name="Jagadeeshwari U."/>
            <person name="Pannikurungottu S."/>
            <person name="Haufschild T."/>
            <person name="Kabuu M."/>
            <person name="Sasikala C."/>
            <person name="Jogler C."/>
            <person name="Ramana C."/>
        </authorList>
    </citation>
    <scope>NUCLEOTIDE SEQUENCE [LARGE SCALE GENOMIC DNA]</scope>
    <source>
        <strain evidence="2">JC673</strain>
    </source>
</reference>
<dbReference type="EMBL" id="JAXBLV010000013">
    <property type="protein sequence ID" value="MDY3558015.1"/>
    <property type="molecule type" value="Genomic_DNA"/>
</dbReference>
<keyword evidence="2" id="KW-1185">Reference proteome</keyword>
<proteinExistence type="predicted"/>
<dbReference type="RefSeq" id="WP_320684995.1">
    <property type="nucleotide sequence ID" value="NZ_JAXBLV010000013.1"/>
</dbReference>
<evidence type="ECO:0008006" key="3">
    <source>
        <dbReference type="Google" id="ProtNLM"/>
    </source>
</evidence>
<evidence type="ECO:0000313" key="1">
    <source>
        <dbReference type="EMBL" id="MDY3558015.1"/>
    </source>
</evidence>
<organism evidence="1 2">
    <name type="scientific">Gemmata algarum</name>
    <dbReference type="NCBI Taxonomy" id="2975278"/>
    <lineage>
        <taxon>Bacteria</taxon>
        <taxon>Pseudomonadati</taxon>
        <taxon>Planctomycetota</taxon>
        <taxon>Planctomycetia</taxon>
        <taxon>Gemmatales</taxon>
        <taxon>Gemmataceae</taxon>
        <taxon>Gemmata</taxon>
    </lineage>
</organism>
<comment type="caution">
    <text evidence="1">The sequence shown here is derived from an EMBL/GenBank/DDBJ whole genome shotgun (WGS) entry which is preliminary data.</text>
</comment>
<gene>
    <name evidence="1" type="ORF">R5W23_000735</name>
</gene>